<gene>
    <name evidence="2" type="ORF">AK812_SmicGene32672</name>
</gene>
<organism evidence="2 3">
    <name type="scientific">Symbiodinium microadriaticum</name>
    <name type="common">Dinoflagellate</name>
    <name type="synonym">Zooxanthella microadriatica</name>
    <dbReference type="NCBI Taxonomy" id="2951"/>
    <lineage>
        <taxon>Eukaryota</taxon>
        <taxon>Sar</taxon>
        <taxon>Alveolata</taxon>
        <taxon>Dinophyceae</taxon>
        <taxon>Suessiales</taxon>
        <taxon>Symbiodiniaceae</taxon>
        <taxon>Symbiodinium</taxon>
    </lineage>
</organism>
<comment type="caution">
    <text evidence="2">The sequence shown here is derived from an EMBL/GenBank/DDBJ whole genome shotgun (WGS) entry which is preliminary data.</text>
</comment>
<evidence type="ECO:0008006" key="4">
    <source>
        <dbReference type="Google" id="ProtNLM"/>
    </source>
</evidence>
<evidence type="ECO:0000256" key="1">
    <source>
        <dbReference type="SAM" id="MobiDB-lite"/>
    </source>
</evidence>
<feature type="region of interest" description="Disordered" evidence="1">
    <location>
        <begin position="217"/>
        <end position="254"/>
    </location>
</feature>
<proteinExistence type="predicted"/>
<evidence type="ECO:0000313" key="3">
    <source>
        <dbReference type="Proteomes" id="UP000186817"/>
    </source>
</evidence>
<name>A0A1Q9CTL6_SYMMI</name>
<sequence length="1216" mass="132324">MHALYRPYSLDPSQCCHGCGREIPRPRRSQSVQQESRLTRSSAGSSSKPTVAKPHGGIPFLKADIDSPGAGSWLHGDSAMGAPCHAVRTLQQQLQGAEAMLATCNQVVEAAWALASQRLTAFDSRLSQLDLKLAALSQKQNQVYEDQDTLPRHETDLRLSLLEQRFEALQQRISMPSSPEKDGLGLRLASLSERLSAEARVREEQFRRLESMFRAHLTKESERSPETRTPNAFAGQSSLQAQGSQVESGRPVRGMRPCESADDFWNVSLTLPRPQVPLCLAGLSASTPALTSSGAWISNLSPSTLGPSGMPRGGVVTRGKSTTATPTTITWVIPVFVFVQICPSPDSNFDLLSLTTPVSLARSALQSCLCFPPIAVAIYMMTGAADVPSTSRTSAASGEESVAAPAAGPAPVLSPTSDSGDATEPAMEEVLARASLAPQAWAEILEFLDCPQQARQSALASLPTTALILSVSGGDPIRNPPPGRLLLRSTPAVKEPPPKHPAPVPATTAAVLVPDPTPDQQPAKELETSSLLHSRTRHLLQLVACRGPGCDPASPGRASHTVWRMERGPAAPLALIPLSLVTLSRTAWSRRLLSDGLATRVASALNSGSRDPPLSDSDLEPFLSDLRSFLGITDEETWHQLLSVQPGQRFRLNLWHRLSLICADPDSDYFDILRVMAPPAPPDSATIPLQHCESSWKSEIDHSEIVDDLLQEELAQGWIAIVSGGDEALRREYSVSAVGKLGVVLSEGRPPRLVVDSSVPATLSCPRGLLVRLVHQLIRVRHSAKIYVDDLLCLLDCASAPVWASHIVILLLLLKVPLSWHKCALSARVVWIGWELDVSVFTVRLDPQKFQRLCTLLRQALASRRCSTHLLERITGKLLWLSSLFKTFRPSLAPLYADQHAFLPTMTALDPQRWNDFRSKLSEDLRLLHHVGLAALPPGSRILRVGQSCVSSLSELPLHPLDSRRIWIQSVAPHTGICILSEESVLVLRLWLDLAESGTACRSLLRPPRLDCQAFADACASPTSAGFGGFVRLPDGRQLFFRDTFSAAELVSMFPWLPPQASVQSFISSWELLAQCALVYILHLLLGHSHLPVHCIFRCDNAAAESSSWKGLSMASGLCSVLRTFFLCQQRCRISVHIDHVPGIVNDVADALSRSADPSHLGFQPQEEVKIDWAAFCEWPQLSMFPDPSHFEGLFAGGSRKIFDVCLKVLSGEMAG</sequence>
<dbReference type="EMBL" id="LSRX01000926">
    <property type="protein sequence ID" value="OLP86243.1"/>
    <property type="molecule type" value="Genomic_DNA"/>
</dbReference>
<evidence type="ECO:0000313" key="2">
    <source>
        <dbReference type="EMBL" id="OLP86243.1"/>
    </source>
</evidence>
<dbReference type="InterPro" id="IPR052055">
    <property type="entry name" value="Hepadnavirus_pol/RT"/>
</dbReference>
<feature type="compositionally biased region" description="Low complexity" evidence="1">
    <location>
        <begin position="394"/>
        <end position="411"/>
    </location>
</feature>
<dbReference type="OrthoDB" id="443543at2759"/>
<feature type="region of interest" description="Disordered" evidence="1">
    <location>
        <begin position="21"/>
        <end position="61"/>
    </location>
</feature>
<accession>A0A1Q9CTL6</accession>
<keyword evidence="3" id="KW-1185">Reference proteome</keyword>
<feature type="compositionally biased region" description="Low complexity" evidence="1">
    <location>
        <begin position="234"/>
        <end position="245"/>
    </location>
</feature>
<dbReference type="PANTHER" id="PTHR33050">
    <property type="entry name" value="REVERSE TRANSCRIPTASE DOMAIN-CONTAINING PROTEIN"/>
    <property type="match status" value="1"/>
</dbReference>
<dbReference type="Proteomes" id="UP000186817">
    <property type="component" value="Unassembled WGS sequence"/>
</dbReference>
<dbReference type="PANTHER" id="PTHR33050:SF7">
    <property type="entry name" value="RIBONUCLEASE H"/>
    <property type="match status" value="1"/>
</dbReference>
<protein>
    <recommendedName>
        <fullName evidence="4">Reverse transcriptase domain-containing protein</fullName>
    </recommendedName>
</protein>
<reference evidence="2 3" key="1">
    <citation type="submission" date="2016-02" db="EMBL/GenBank/DDBJ databases">
        <title>Genome analysis of coral dinoflagellate symbionts highlights evolutionary adaptations to a symbiotic lifestyle.</title>
        <authorList>
            <person name="Aranda M."/>
            <person name="Li Y."/>
            <person name="Liew Y.J."/>
            <person name="Baumgarten S."/>
            <person name="Simakov O."/>
            <person name="Wilson M."/>
            <person name="Piel J."/>
            <person name="Ashoor H."/>
            <person name="Bougouffa S."/>
            <person name="Bajic V.B."/>
            <person name="Ryu T."/>
            <person name="Ravasi T."/>
            <person name="Bayer T."/>
            <person name="Micklem G."/>
            <person name="Kim H."/>
            <person name="Bhak J."/>
            <person name="Lajeunesse T.C."/>
            <person name="Voolstra C.R."/>
        </authorList>
    </citation>
    <scope>NUCLEOTIDE SEQUENCE [LARGE SCALE GENOMIC DNA]</scope>
    <source>
        <strain evidence="2 3">CCMP2467</strain>
    </source>
</reference>
<dbReference type="AlphaFoldDB" id="A0A1Q9CTL6"/>
<feature type="compositionally biased region" description="Basic and acidic residues" evidence="1">
    <location>
        <begin position="217"/>
        <end position="226"/>
    </location>
</feature>
<feature type="region of interest" description="Disordered" evidence="1">
    <location>
        <begin position="389"/>
        <end position="426"/>
    </location>
</feature>